<dbReference type="InterPro" id="IPR017896">
    <property type="entry name" value="4Fe4S_Fe-S-bd"/>
</dbReference>
<dbReference type="PANTHER" id="PTHR32479:SF19">
    <property type="entry name" value="ANAEROBIC GLYCEROL-3-PHOSPHATE DEHYDROGENASE SUBUNIT C"/>
    <property type="match status" value="1"/>
</dbReference>
<dbReference type="InterPro" id="IPR017900">
    <property type="entry name" value="4Fe4S_Fe_S_CS"/>
</dbReference>
<name>A0A0K1PLN1_9BACT</name>
<dbReference type="STRING" id="1391654.AKJ09_01107"/>
<evidence type="ECO:0000256" key="3">
    <source>
        <dbReference type="ARBA" id="ARBA00022630"/>
    </source>
</evidence>
<dbReference type="Proteomes" id="UP000064967">
    <property type="component" value="Chromosome"/>
</dbReference>
<dbReference type="GO" id="GO:0046872">
    <property type="term" value="F:metal ion binding"/>
    <property type="evidence" value="ECO:0007669"/>
    <property type="project" value="UniProtKB-KW"/>
</dbReference>
<dbReference type="GO" id="GO:0050660">
    <property type="term" value="F:flavin adenine dinucleotide binding"/>
    <property type="evidence" value="ECO:0007669"/>
    <property type="project" value="InterPro"/>
</dbReference>
<keyword evidence="2" id="KW-0004">4Fe-4S</keyword>
<keyword evidence="4" id="KW-0479">Metal-binding</keyword>
<evidence type="ECO:0000313" key="10">
    <source>
        <dbReference type="EMBL" id="AKU94443.1"/>
    </source>
</evidence>
<keyword evidence="6" id="KW-0274">FAD</keyword>
<evidence type="ECO:0000256" key="4">
    <source>
        <dbReference type="ARBA" id="ARBA00022723"/>
    </source>
</evidence>
<dbReference type="InterPro" id="IPR004017">
    <property type="entry name" value="Cys_rich_dom"/>
</dbReference>
<dbReference type="FunFam" id="1.10.45.10:FF:000001">
    <property type="entry name" value="D-lactate dehydrogenase mitochondrial"/>
    <property type="match status" value="1"/>
</dbReference>
<evidence type="ECO:0000256" key="6">
    <source>
        <dbReference type="ARBA" id="ARBA00022827"/>
    </source>
</evidence>
<keyword evidence="3" id="KW-0285">Flavoprotein</keyword>
<dbReference type="InterPro" id="IPR009051">
    <property type="entry name" value="Helical_ferredxn"/>
</dbReference>
<protein>
    <submittedName>
        <fullName evidence="10">Putative D-lactate dehydrogenase, Fe-S protein, FAD/FMN-containing</fullName>
    </submittedName>
</protein>
<evidence type="ECO:0000313" key="11">
    <source>
        <dbReference type="Proteomes" id="UP000064967"/>
    </source>
</evidence>
<dbReference type="Gene3D" id="1.10.1060.10">
    <property type="entry name" value="Alpha-helical ferredoxin"/>
    <property type="match status" value="1"/>
</dbReference>
<evidence type="ECO:0000256" key="2">
    <source>
        <dbReference type="ARBA" id="ARBA00022485"/>
    </source>
</evidence>
<dbReference type="GO" id="GO:0051539">
    <property type="term" value="F:4 iron, 4 sulfur cluster binding"/>
    <property type="evidence" value="ECO:0007669"/>
    <property type="project" value="UniProtKB-KW"/>
</dbReference>
<dbReference type="PANTHER" id="PTHR32479">
    <property type="entry name" value="GLYCOLATE OXIDASE IRON-SULFUR SUBUNIT"/>
    <property type="match status" value="1"/>
</dbReference>
<dbReference type="PROSITE" id="PS00198">
    <property type="entry name" value="4FE4S_FER_1"/>
    <property type="match status" value="1"/>
</dbReference>
<evidence type="ECO:0000259" key="9">
    <source>
        <dbReference type="PROSITE" id="PS51379"/>
    </source>
</evidence>
<dbReference type="GO" id="GO:0016491">
    <property type="term" value="F:oxidoreductase activity"/>
    <property type="evidence" value="ECO:0007669"/>
    <property type="project" value="UniProtKB-ARBA"/>
</dbReference>
<dbReference type="Pfam" id="PF13183">
    <property type="entry name" value="Fer4_8"/>
    <property type="match status" value="1"/>
</dbReference>
<keyword evidence="11" id="KW-1185">Reference proteome</keyword>
<dbReference type="SUPFAM" id="SSF46548">
    <property type="entry name" value="alpha-helical ferredoxin"/>
    <property type="match status" value="1"/>
</dbReference>
<evidence type="ECO:0000256" key="8">
    <source>
        <dbReference type="ARBA" id="ARBA00023014"/>
    </source>
</evidence>
<accession>A0A0K1PLN1</accession>
<dbReference type="InterPro" id="IPR004113">
    <property type="entry name" value="FAD-bd_oxidored_4_C"/>
</dbReference>
<dbReference type="SUPFAM" id="SSF55103">
    <property type="entry name" value="FAD-linked oxidases, C-terminal domain"/>
    <property type="match status" value="1"/>
</dbReference>
<dbReference type="InterPro" id="IPR016164">
    <property type="entry name" value="FAD-linked_Oxase-like_C"/>
</dbReference>
<dbReference type="InterPro" id="IPR016171">
    <property type="entry name" value="Vanillyl_alc_oxidase_C-sub2"/>
</dbReference>
<gene>
    <name evidence="10" type="ORF">AKJ09_01107</name>
</gene>
<dbReference type="Pfam" id="PF02754">
    <property type="entry name" value="CCG"/>
    <property type="match status" value="2"/>
</dbReference>
<evidence type="ECO:0000256" key="1">
    <source>
        <dbReference type="ARBA" id="ARBA00001974"/>
    </source>
</evidence>
<keyword evidence="8" id="KW-0411">Iron-sulfur</keyword>
<proteinExistence type="predicted"/>
<dbReference type="PROSITE" id="PS51379">
    <property type="entry name" value="4FE4S_FER_2"/>
    <property type="match status" value="1"/>
</dbReference>
<dbReference type="KEGG" id="llu:AKJ09_01107"/>
<dbReference type="EMBL" id="CP012333">
    <property type="protein sequence ID" value="AKU94443.1"/>
    <property type="molecule type" value="Genomic_DNA"/>
</dbReference>
<evidence type="ECO:0000256" key="7">
    <source>
        <dbReference type="ARBA" id="ARBA00023004"/>
    </source>
</evidence>
<keyword evidence="7" id="KW-0408">Iron</keyword>
<dbReference type="Gene3D" id="1.10.45.10">
    <property type="entry name" value="Vanillyl-alcohol Oxidase, Chain A, domain 4"/>
    <property type="match status" value="1"/>
</dbReference>
<evidence type="ECO:0000256" key="5">
    <source>
        <dbReference type="ARBA" id="ARBA00022737"/>
    </source>
</evidence>
<comment type="cofactor">
    <cofactor evidence="1">
        <name>FAD</name>
        <dbReference type="ChEBI" id="CHEBI:57692"/>
    </cofactor>
</comment>
<feature type="domain" description="4Fe-4S ferredoxin-type" evidence="9">
    <location>
        <begin position="73"/>
        <end position="104"/>
    </location>
</feature>
<keyword evidence="5" id="KW-0677">Repeat</keyword>
<dbReference type="PATRIC" id="fig|1391654.3.peg.1125"/>
<dbReference type="Pfam" id="PF02913">
    <property type="entry name" value="FAD-oxidase_C"/>
    <property type="match status" value="1"/>
</dbReference>
<dbReference type="AlphaFoldDB" id="A0A0K1PLN1"/>
<sequence length="494" mass="53441">MGALADVVLAYDGSLKAEHGTGRNVAPFVEAEWGEPAYAIMRELKALLDPDGILNPGVILDDDPRAHVTNLKALPPVDAEVDRCIECGFCEPDCPSRRVTLTPRQRIVVRREVARLAKEPEQQARRDALIADYAYEGIESCAADGMCATACPVSIDTGVLMKRLRHESHASGANSLALWLADHSSALEHVMRLSVRLGHVVEATLGQGTLDALGKVASSLLGKRLPSWTSTIPRVANHASPSREPDAPECVYVPSCLSRIMGLPQGKERSLPETFVTLCDRAGVAVRVPSDLAGNCCGLPFGSKGFTEAHAAMLERLVDAMWRYSEEGRLDVVIDATSCLYAITTSSSLLDEEHRDRLSRMRVVDSVVFARDVLVKRLPMRRLDRSVALHPTCSARKLGLAPAMKEVADLSATETHVPIDLGCCGMAGDRGLLLPELTAAATYAEQKEVRSLACDAHYSSNLTCEIGLSQAVGEPYVSLLYLVEEASRPDVTPR</sequence>
<reference evidence="10 11" key="1">
    <citation type="submission" date="2015-08" db="EMBL/GenBank/DDBJ databases">
        <authorList>
            <person name="Babu N.S."/>
            <person name="Beckwith C.J."/>
            <person name="Beseler K.G."/>
            <person name="Brison A."/>
            <person name="Carone J.V."/>
            <person name="Caskin T.P."/>
            <person name="Diamond M."/>
            <person name="Durham M.E."/>
            <person name="Foxe J.M."/>
            <person name="Go M."/>
            <person name="Henderson B.A."/>
            <person name="Jones I.B."/>
            <person name="McGettigan J.A."/>
            <person name="Micheletti S.J."/>
            <person name="Nasrallah M.E."/>
            <person name="Ortiz D."/>
            <person name="Piller C.R."/>
            <person name="Privatt S.R."/>
            <person name="Schneider S.L."/>
            <person name="Sharp S."/>
            <person name="Smith T.C."/>
            <person name="Stanton J.D."/>
            <person name="Ullery H.E."/>
            <person name="Wilson R.J."/>
            <person name="Serrano M.G."/>
            <person name="Buck G."/>
            <person name="Lee V."/>
            <person name="Wang Y."/>
            <person name="Carvalho R."/>
            <person name="Voegtly L."/>
            <person name="Shi R."/>
            <person name="Duckworth R."/>
            <person name="Johnson A."/>
            <person name="Loviza R."/>
            <person name="Walstead R."/>
            <person name="Shah Z."/>
            <person name="Kiflezghi M."/>
            <person name="Wade K."/>
            <person name="Ball S.L."/>
            <person name="Bradley K.W."/>
            <person name="Asai D.J."/>
            <person name="Bowman C.A."/>
            <person name="Russell D.A."/>
            <person name="Pope W.H."/>
            <person name="Jacobs-Sera D."/>
            <person name="Hendrix R.W."/>
            <person name="Hatfull G.F."/>
        </authorList>
    </citation>
    <scope>NUCLEOTIDE SEQUENCE [LARGE SCALE GENOMIC DNA]</scope>
    <source>
        <strain evidence="10 11">DSM 27648</strain>
    </source>
</reference>
<organism evidence="10 11">
    <name type="scientific">Labilithrix luteola</name>
    <dbReference type="NCBI Taxonomy" id="1391654"/>
    <lineage>
        <taxon>Bacteria</taxon>
        <taxon>Pseudomonadati</taxon>
        <taxon>Myxococcota</taxon>
        <taxon>Polyangia</taxon>
        <taxon>Polyangiales</taxon>
        <taxon>Labilitrichaceae</taxon>
        <taxon>Labilithrix</taxon>
    </lineage>
</organism>